<gene>
    <name evidence="2" type="ORF">AVEN_169402_1</name>
</gene>
<sequence>MSGSQRCKVIRHTNSPIQYFHLLLTRFVHVHLDLVAPLMPSDNCEYLLTCIDSFTRWPKAISISDISTETVERIHLTVDFTLWLTFDRMKRMDQGRTQRIRDDNLKETFFLSKQTFGHTEDQDNPYQLSSNGIVECFHRSLKEILIRHASTKWIESIPVVLFGLRILGIKGASTVHISRTSFWFYPETTNIIFCNPSLNVEPHQLLKKFTNRDRPT</sequence>
<reference evidence="2 3" key="1">
    <citation type="journal article" date="2019" name="Sci. Rep.">
        <title>Orb-weaving spider Araneus ventricosus genome elucidates the spidroin gene catalogue.</title>
        <authorList>
            <person name="Kono N."/>
            <person name="Nakamura H."/>
            <person name="Ohtoshi R."/>
            <person name="Moran D.A.P."/>
            <person name="Shinohara A."/>
            <person name="Yoshida Y."/>
            <person name="Fujiwara M."/>
            <person name="Mori M."/>
            <person name="Tomita M."/>
            <person name="Arakawa K."/>
        </authorList>
    </citation>
    <scope>NUCLEOTIDE SEQUENCE [LARGE SCALE GENOMIC DNA]</scope>
</reference>
<comment type="caution">
    <text evidence="2">The sequence shown here is derived from an EMBL/GenBank/DDBJ whole genome shotgun (WGS) entry which is preliminary data.</text>
</comment>
<proteinExistence type="predicted"/>
<name>A0A4Y2JA71_ARAVE</name>
<dbReference type="EMBL" id="BGPR01003340">
    <property type="protein sequence ID" value="GBM86805.1"/>
    <property type="molecule type" value="Genomic_DNA"/>
</dbReference>
<dbReference type="AlphaFoldDB" id="A0A4Y2JA71"/>
<accession>A0A4Y2JA71</accession>
<dbReference type="InterPro" id="IPR001584">
    <property type="entry name" value="Integrase_cat-core"/>
</dbReference>
<dbReference type="InterPro" id="IPR012337">
    <property type="entry name" value="RNaseH-like_sf"/>
</dbReference>
<dbReference type="Gene3D" id="3.30.420.10">
    <property type="entry name" value="Ribonuclease H-like superfamily/Ribonuclease H"/>
    <property type="match status" value="1"/>
</dbReference>
<evidence type="ECO:0000313" key="3">
    <source>
        <dbReference type="Proteomes" id="UP000499080"/>
    </source>
</evidence>
<dbReference type="GO" id="GO:0003676">
    <property type="term" value="F:nucleic acid binding"/>
    <property type="evidence" value="ECO:0007669"/>
    <property type="project" value="InterPro"/>
</dbReference>
<dbReference type="OrthoDB" id="4369127at2759"/>
<protein>
    <recommendedName>
        <fullName evidence="1">Integrase catalytic domain-containing protein</fullName>
    </recommendedName>
</protein>
<dbReference type="Proteomes" id="UP000499080">
    <property type="component" value="Unassembled WGS sequence"/>
</dbReference>
<feature type="domain" description="Integrase catalytic" evidence="1">
    <location>
        <begin position="12"/>
        <end position="145"/>
    </location>
</feature>
<dbReference type="GO" id="GO:0015074">
    <property type="term" value="P:DNA integration"/>
    <property type="evidence" value="ECO:0007669"/>
    <property type="project" value="InterPro"/>
</dbReference>
<dbReference type="PROSITE" id="PS50994">
    <property type="entry name" value="INTEGRASE"/>
    <property type="match status" value="1"/>
</dbReference>
<dbReference type="InterPro" id="IPR036397">
    <property type="entry name" value="RNaseH_sf"/>
</dbReference>
<keyword evidence="3" id="KW-1185">Reference proteome</keyword>
<organism evidence="2 3">
    <name type="scientific">Araneus ventricosus</name>
    <name type="common">Orbweaver spider</name>
    <name type="synonym">Epeira ventricosa</name>
    <dbReference type="NCBI Taxonomy" id="182803"/>
    <lineage>
        <taxon>Eukaryota</taxon>
        <taxon>Metazoa</taxon>
        <taxon>Ecdysozoa</taxon>
        <taxon>Arthropoda</taxon>
        <taxon>Chelicerata</taxon>
        <taxon>Arachnida</taxon>
        <taxon>Araneae</taxon>
        <taxon>Araneomorphae</taxon>
        <taxon>Entelegynae</taxon>
        <taxon>Araneoidea</taxon>
        <taxon>Araneidae</taxon>
        <taxon>Araneus</taxon>
    </lineage>
</organism>
<dbReference type="SUPFAM" id="SSF53098">
    <property type="entry name" value="Ribonuclease H-like"/>
    <property type="match status" value="1"/>
</dbReference>
<evidence type="ECO:0000313" key="2">
    <source>
        <dbReference type="EMBL" id="GBM86805.1"/>
    </source>
</evidence>
<evidence type="ECO:0000259" key="1">
    <source>
        <dbReference type="PROSITE" id="PS50994"/>
    </source>
</evidence>